<dbReference type="InterPro" id="IPR025309">
    <property type="entry name" value="KTSC_dom"/>
</dbReference>
<organism evidence="3 4">
    <name type="scientific">Grimontia hollisae CIP 101886</name>
    <dbReference type="NCBI Taxonomy" id="675812"/>
    <lineage>
        <taxon>Bacteria</taxon>
        <taxon>Pseudomonadati</taxon>
        <taxon>Pseudomonadota</taxon>
        <taxon>Gammaproteobacteria</taxon>
        <taxon>Vibrionales</taxon>
        <taxon>Vibrionaceae</taxon>
        <taxon>Grimontia</taxon>
    </lineage>
</organism>
<comment type="caution">
    <text evidence="3">The sequence shown here is derived from an EMBL/GenBank/DDBJ whole genome shotgun (WGS) entry which is preliminary data.</text>
</comment>
<keyword evidence="1" id="KW-0732">Signal</keyword>
<dbReference type="Proteomes" id="UP000003604">
    <property type="component" value="Unassembled WGS sequence"/>
</dbReference>
<feature type="domain" description="KTSC" evidence="2">
    <location>
        <begin position="298"/>
        <end position="355"/>
    </location>
</feature>
<evidence type="ECO:0000313" key="4">
    <source>
        <dbReference type="Proteomes" id="UP000003604"/>
    </source>
</evidence>
<dbReference type="EMBL" id="ADAQ01000012">
    <property type="protein sequence ID" value="EEY71753.1"/>
    <property type="molecule type" value="Genomic_DNA"/>
</dbReference>
<dbReference type="RefSeq" id="WP_005504356.1">
    <property type="nucleotide sequence ID" value="NZ_ADAQ01000012.1"/>
</dbReference>
<reference evidence="3 4" key="1">
    <citation type="submission" date="2009-10" db="EMBL/GenBank/DDBJ databases">
        <authorList>
            <consortium name="Los Alamos National Laboratory (LANL)"/>
            <consortium name="National Microbial Pathogen Data Resource (NMPDR)"/>
            <person name="Saunders E.H."/>
            <person name="Munk A.C."/>
            <person name="Tapia R."/>
            <person name="Green L."/>
            <person name="Rogers Y."/>
            <person name="Detter J.C."/>
            <person name="Bruce D."/>
            <person name="Brettin T.S."/>
            <person name="Colwell R.R."/>
            <person name="Huq A."/>
            <person name="Grim C.J."/>
            <person name="Hasan N.A."/>
            <person name="Bartels D."/>
            <person name="Vonstein V."/>
        </authorList>
    </citation>
    <scope>NUCLEOTIDE SEQUENCE [LARGE SCALE GENOMIC DNA]</scope>
    <source>
        <strain evidence="3 4">CIP 101886</strain>
    </source>
</reference>
<dbReference type="OrthoDB" id="8612029at2"/>
<proteinExistence type="predicted"/>
<name>D0I9N8_GRIHO</name>
<evidence type="ECO:0000313" key="3">
    <source>
        <dbReference type="EMBL" id="EEY71753.1"/>
    </source>
</evidence>
<feature type="chain" id="PRO_5003008470" description="KTSC domain-containing protein" evidence="1">
    <location>
        <begin position="21"/>
        <end position="361"/>
    </location>
</feature>
<accession>D0I9N8</accession>
<gene>
    <name evidence="3" type="ORF">VHA_002175</name>
</gene>
<dbReference type="AlphaFoldDB" id="D0I9N8"/>
<dbReference type="GeneID" id="58894414"/>
<dbReference type="Pfam" id="PF13619">
    <property type="entry name" value="KTSC"/>
    <property type="match status" value="1"/>
</dbReference>
<evidence type="ECO:0000256" key="1">
    <source>
        <dbReference type="SAM" id="SignalP"/>
    </source>
</evidence>
<protein>
    <recommendedName>
        <fullName evidence="2">KTSC domain-containing protein</fullName>
    </recommendedName>
</protein>
<keyword evidence="4" id="KW-1185">Reference proteome</keyword>
<feature type="signal peptide" evidence="1">
    <location>
        <begin position="1"/>
        <end position="20"/>
    </location>
</feature>
<dbReference type="eggNOG" id="COG1190">
    <property type="taxonomic scope" value="Bacteria"/>
</dbReference>
<evidence type="ECO:0000259" key="2">
    <source>
        <dbReference type="Pfam" id="PF13619"/>
    </source>
</evidence>
<sequence length="361" mass="39557">MKKYLAIAALLLSTVSSVEAATCEQNVDKVQLFYVNGMFTDYVDFGANQQQLMSFQKAYLSSEFELNGIVDGSYNRNEEFIKQFAQVAAQKYADSGPVEQAAIRGLIIGTTDLLPNSDSAKSKAILKEIFSALDAYTIRGNSDFSQAYGRLQANLNTCQRIILVGHSQGNFYSNGLLSAFYNGYSHKDGSNLFDYPMLSYMGIALPTSVAGGPIGSSRPDLIGHITNDNDYIMEAVRESIGAVPANYNASFTFADWTGHSLGNAYLKRSGQASTIASNMKRIAKNLLPPSLHKQLSVSSSAINGMGYSKISEVLDIEFSDGTVYRYESVPESVWNSFKSASSKGKYFNISIKDKYTFTQLK</sequence>